<feature type="DNA-binding region" description="OmpR/PhoB-type" evidence="7">
    <location>
        <begin position="133"/>
        <end position="227"/>
    </location>
</feature>
<dbReference type="RefSeq" id="WP_294896792.1">
    <property type="nucleotide sequence ID" value="NZ_DLUI01000100.1"/>
</dbReference>
<dbReference type="InterPro" id="IPR039420">
    <property type="entry name" value="WalR-like"/>
</dbReference>
<dbReference type="PANTHER" id="PTHR48111:SF1">
    <property type="entry name" value="TWO-COMPONENT RESPONSE REGULATOR ORR33"/>
    <property type="match status" value="1"/>
</dbReference>
<dbReference type="InterPro" id="IPR001789">
    <property type="entry name" value="Sig_transdc_resp-reg_receiver"/>
</dbReference>
<evidence type="ECO:0000313" key="11">
    <source>
        <dbReference type="Proteomes" id="UP000228859"/>
    </source>
</evidence>
<dbReference type="Pfam" id="PF00486">
    <property type="entry name" value="Trans_reg_C"/>
    <property type="match status" value="1"/>
</dbReference>
<name>A0A2D3WGM9_9BACT</name>
<dbReference type="PROSITE" id="PS51755">
    <property type="entry name" value="OMPR_PHOB"/>
    <property type="match status" value="1"/>
</dbReference>
<feature type="domain" description="Response regulatory" evidence="8">
    <location>
        <begin position="12"/>
        <end position="126"/>
    </location>
</feature>
<dbReference type="AlphaFoldDB" id="A0A2D3WGM9"/>
<protein>
    <recommendedName>
        <fullName evidence="12">Two component transcriptional regulator, winged helix family</fullName>
    </recommendedName>
</protein>
<comment type="caution">
    <text evidence="10">The sequence shown here is derived from an EMBL/GenBank/DDBJ whole genome shotgun (WGS) entry which is preliminary data.</text>
</comment>
<dbReference type="Gene3D" id="1.10.10.10">
    <property type="entry name" value="Winged helix-like DNA-binding domain superfamily/Winged helix DNA-binding domain"/>
    <property type="match status" value="1"/>
</dbReference>
<dbReference type="GO" id="GO:0032993">
    <property type="term" value="C:protein-DNA complex"/>
    <property type="evidence" value="ECO:0007669"/>
    <property type="project" value="TreeGrafter"/>
</dbReference>
<dbReference type="InterPro" id="IPR001867">
    <property type="entry name" value="OmpR/PhoB-type_DNA-bd"/>
</dbReference>
<dbReference type="CDD" id="cd00156">
    <property type="entry name" value="REC"/>
    <property type="match status" value="1"/>
</dbReference>
<evidence type="ECO:0000256" key="2">
    <source>
        <dbReference type="ARBA" id="ARBA00023012"/>
    </source>
</evidence>
<sequence>MEKDLQIFKKMTILLVEDDPLVLEQIALLLSIFFKRVLTAKSVEKAYELYEDERPDIILSDLEMPKVGGIELFYMIRMKNQSIPIIAISAYSDRNILFKAANAQIDGYIIKPIELETLLDAFRKVLPKMSVKRQIFTFQNGLIYNSLTEELFKETQLIALGKKEKTLLKLFISNKDQVIEKDELIRHIWIHEDVSESALKNLLNRLRNKIGFDLIVSVKGSGWKLNISR</sequence>
<dbReference type="GO" id="GO:0006355">
    <property type="term" value="P:regulation of DNA-templated transcription"/>
    <property type="evidence" value="ECO:0007669"/>
    <property type="project" value="InterPro"/>
</dbReference>
<dbReference type="SMART" id="SM00448">
    <property type="entry name" value="REC"/>
    <property type="match status" value="1"/>
</dbReference>
<evidence type="ECO:0000256" key="7">
    <source>
        <dbReference type="PROSITE-ProRule" id="PRU01091"/>
    </source>
</evidence>
<dbReference type="Gene3D" id="3.40.50.2300">
    <property type="match status" value="1"/>
</dbReference>
<gene>
    <name evidence="10" type="ORF">CFH83_06980</name>
</gene>
<dbReference type="Pfam" id="PF00072">
    <property type="entry name" value="Response_reg"/>
    <property type="match status" value="1"/>
</dbReference>
<feature type="modified residue" description="4-aspartylphosphate" evidence="6">
    <location>
        <position position="61"/>
    </location>
</feature>
<evidence type="ECO:0000256" key="5">
    <source>
        <dbReference type="ARBA" id="ARBA00023163"/>
    </source>
</evidence>
<dbReference type="PROSITE" id="PS50110">
    <property type="entry name" value="RESPONSE_REGULATORY"/>
    <property type="match status" value="1"/>
</dbReference>
<dbReference type="Proteomes" id="UP000228859">
    <property type="component" value="Unassembled WGS sequence"/>
</dbReference>
<keyword evidence="1 6" id="KW-0597">Phosphoprotein</keyword>
<reference evidence="10 11" key="1">
    <citation type="journal article" date="2017" name="Front. Microbiol.">
        <title>Comparative Genomic Analysis of the Class Epsilonproteobacteria and Proposed Reclassification to Epsilonbacteraeota (phyl. nov.).</title>
        <authorList>
            <person name="Waite D.W."/>
            <person name="Vanwonterghem I."/>
            <person name="Rinke C."/>
            <person name="Parks D.H."/>
            <person name="Zhang Y."/>
            <person name="Takai K."/>
            <person name="Sievert S.M."/>
            <person name="Simon J."/>
            <person name="Campbell B.J."/>
            <person name="Hanson T.E."/>
            <person name="Woyke T."/>
            <person name="Klotz M.G."/>
            <person name="Hugenholtz P."/>
        </authorList>
    </citation>
    <scope>NUCLEOTIDE SEQUENCE [LARGE SCALE GENOMIC DNA]</scope>
    <source>
        <strain evidence="10">UBA12443</strain>
    </source>
</reference>
<dbReference type="CDD" id="cd00383">
    <property type="entry name" value="trans_reg_C"/>
    <property type="match status" value="1"/>
</dbReference>
<keyword evidence="4 7" id="KW-0238">DNA-binding</keyword>
<dbReference type="InterPro" id="IPR036388">
    <property type="entry name" value="WH-like_DNA-bd_sf"/>
</dbReference>
<dbReference type="SUPFAM" id="SSF52172">
    <property type="entry name" value="CheY-like"/>
    <property type="match status" value="1"/>
</dbReference>
<evidence type="ECO:0000259" key="8">
    <source>
        <dbReference type="PROSITE" id="PS50110"/>
    </source>
</evidence>
<keyword evidence="2" id="KW-0902">Two-component regulatory system</keyword>
<evidence type="ECO:0000256" key="4">
    <source>
        <dbReference type="ARBA" id="ARBA00023125"/>
    </source>
</evidence>
<evidence type="ECO:0000256" key="3">
    <source>
        <dbReference type="ARBA" id="ARBA00023015"/>
    </source>
</evidence>
<feature type="domain" description="OmpR/PhoB-type" evidence="9">
    <location>
        <begin position="133"/>
        <end position="227"/>
    </location>
</feature>
<dbReference type="InterPro" id="IPR011006">
    <property type="entry name" value="CheY-like_superfamily"/>
</dbReference>
<evidence type="ECO:0008006" key="12">
    <source>
        <dbReference type="Google" id="ProtNLM"/>
    </source>
</evidence>
<dbReference type="GO" id="GO:0005829">
    <property type="term" value="C:cytosol"/>
    <property type="evidence" value="ECO:0007669"/>
    <property type="project" value="TreeGrafter"/>
</dbReference>
<organism evidence="10 11">
    <name type="scientific">Sulfuricurvum kujiense</name>
    <dbReference type="NCBI Taxonomy" id="148813"/>
    <lineage>
        <taxon>Bacteria</taxon>
        <taxon>Pseudomonadati</taxon>
        <taxon>Campylobacterota</taxon>
        <taxon>Epsilonproteobacteria</taxon>
        <taxon>Campylobacterales</taxon>
        <taxon>Sulfurimonadaceae</taxon>
        <taxon>Sulfuricurvum</taxon>
    </lineage>
</organism>
<proteinExistence type="predicted"/>
<evidence type="ECO:0000256" key="6">
    <source>
        <dbReference type="PROSITE-ProRule" id="PRU00169"/>
    </source>
</evidence>
<dbReference type="SMART" id="SM00862">
    <property type="entry name" value="Trans_reg_C"/>
    <property type="match status" value="1"/>
</dbReference>
<dbReference type="GO" id="GO:0000976">
    <property type="term" value="F:transcription cis-regulatory region binding"/>
    <property type="evidence" value="ECO:0007669"/>
    <property type="project" value="TreeGrafter"/>
</dbReference>
<evidence type="ECO:0000259" key="9">
    <source>
        <dbReference type="PROSITE" id="PS51755"/>
    </source>
</evidence>
<keyword evidence="5" id="KW-0804">Transcription</keyword>
<evidence type="ECO:0000256" key="1">
    <source>
        <dbReference type="ARBA" id="ARBA00022553"/>
    </source>
</evidence>
<evidence type="ECO:0000313" key="10">
    <source>
        <dbReference type="EMBL" id="DAB38230.1"/>
    </source>
</evidence>
<dbReference type="PANTHER" id="PTHR48111">
    <property type="entry name" value="REGULATOR OF RPOS"/>
    <property type="match status" value="1"/>
</dbReference>
<keyword evidence="3" id="KW-0805">Transcription regulation</keyword>
<dbReference type="GO" id="GO:0000156">
    <property type="term" value="F:phosphorelay response regulator activity"/>
    <property type="evidence" value="ECO:0007669"/>
    <property type="project" value="TreeGrafter"/>
</dbReference>
<accession>A0A2D3WGM9</accession>
<dbReference type="EMBL" id="DLUI01000100">
    <property type="protein sequence ID" value="DAB38230.1"/>
    <property type="molecule type" value="Genomic_DNA"/>
</dbReference>